<dbReference type="EMBL" id="FCOM02000247">
    <property type="protein sequence ID" value="SAL88987.1"/>
    <property type="molecule type" value="Genomic_DNA"/>
</dbReference>
<dbReference type="SUPFAM" id="SSF47598">
    <property type="entry name" value="Ribbon-helix-helix"/>
    <property type="match status" value="1"/>
</dbReference>
<gene>
    <name evidence="1" type="ORF">AWB74_08842</name>
</gene>
<reference evidence="1" key="1">
    <citation type="submission" date="2016-01" db="EMBL/GenBank/DDBJ databases">
        <authorList>
            <person name="Peeters C."/>
        </authorList>
    </citation>
    <scope>NUCLEOTIDE SEQUENCE [LARGE SCALE GENOMIC DNA]</scope>
    <source>
        <strain evidence="1">LMG 29317</strain>
    </source>
</reference>
<proteinExistence type="predicted"/>
<dbReference type="InterPro" id="IPR010985">
    <property type="entry name" value="Ribbon_hlx_hlx"/>
</dbReference>
<evidence type="ECO:0000313" key="2">
    <source>
        <dbReference type="Proteomes" id="UP000055019"/>
    </source>
</evidence>
<comment type="caution">
    <text evidence="1">The sequence shown here is derived from an EMBL/GenBank/DDBJ whole genome shotgun (WGS) entry which is preliminary data.</text>
</comment>
<dbReference type="AlphaFoldDB" id="A0A158L6K6"/>
<sequence>MTGWCTLDAPTVKRSEQVRRSAENKLRVVAVRIDPVIEQRLRVLAEATGRKQSFFLQRMIEEGIEAMEETWLSPDTLAKVRNGHLPELLAAYSTTSDLFDLDATDATS</sequence>
<accession>A0A158L6K6</accession>
<organism evidence="1 2">
    <name type="scientific">Caballeronia arvi</name>
    <dbReference type="NCBI Taxonomy" id="1777135"/>
    <lineage>
        <taxon>Bacteria</taxon>
        <taxon>Pseudomonadati</taxon>
        <taxon>Pseudomonadota</taxon>
        <taxon>Betaproteobacteria</taxon>
        <taxon>Burkholderiales</taxon>
        <taxon>Burkholderiaceae</taxon>
        <taxon>Caballeronia</taxon>
    </lineage>
</organism>
<dbReference type="GO" id="GO:0006355">
    <property type="term" value="P:regulation of DNA-templated transcription"/>
    <property type="evidence" value="ECO:0007669"/>
    <property type="project" value="InterPro"/>
</dbReference>
<evidence type="ECO:0000313" key="1">
    <source>
        <dbReference type="EMBL" id="SAL88987.1"/>
    </source>
</evidence>
<keyword evidence="2" id="KW-1185">Reference proteome</keyword>
<name>A0A158L6K6_9BURK</name>
<dbReference type="Proteomes" id="UP000055019">
    <property type="component" value="Unassembled WGS sequence"/>
</dbReference>
<protein>
    <submittedName>
        <fullName evidence="1">Uncharacterized protein</fullName>
    </submittedName>
</protein>